<dbReference type="OrthoDB" id="72726at2759"/>
<dbReference type="Proteomes" id="UP000012174">
    <property type="component" value="Unassembled WGS sequence"/>
</dbReference>
<keyword evidence="3" id="KW-1185">Reference proteome</keyword>
<accession>M7SZD2</accession>
<protein>
    <recommendedName>
        <fullName evidence="1">2EXR domain-containing protein</fullName>
    </recommendedName>
</protein>
<dbReference type="KEGG" id="ela:UCREL1_3056"/>
<name>M7SZD2_EUTLA</name>
<evidence type="ECO:0000259" key="1">
    <source>
        <dbReference type="Pfam" id="PF20150"/>
    </source>
</evidence>
<reference evidence="3" key="1">
    <citation type="journal article" date="2013" name="Genome Announc.">
        <title>Draft genome sequence of the grapevine dieback fungus Eutypa lata UCR-EL1.</title>
        <authorList>
            <person name="Blanco-Ulate B."/>
            <person name="Rolshausen P.E."/>
            <person name="Cantu D."/>
        </authorList>
    </citation>
    <scope>NUCLEOTIDE SEQUENCE [LARGE SCALE GENOMIC DNA]</scope>
    <source>
        <strain evidence="3">UCR-EL1</strain>
    </source>
</reference>
<dbReference type="EMBL" id="KB705996">
    <property type="protein sequence ID" value="EMR69913.1"/>
    <property type="molecule type" value="Genomic_DNA"/>
</dbReference>
<dbReference type="Pfam" id="PF20150">
    <property type="entry name" value="2EXR"/>
    <property type="match status" value="1"/>
</dbReference>
<organism evidence="2 3">
    <name type="scientific">Eutypa lata (strain UCR-EL1)</name>
    <name type="common">Grapevine dieback disease fungus</name>
    <name type="synonym">Eutypa armeniacae</name>
    <dbReference type="NCBI Taxonomy" id="1287681"/>
    <lineage>
        <taxon>Eukaryota</taxon>
        <taxon>Fungi</taxon>
        <taxon>Dikarya</taxon>
        <taxon>Ascomycota</taxon>
        <taxon>Pezizomycotina</taxon>
        <taxon>Sordariomycetes</taxon>
        <taxon>Xylariomycetidae</taxon>
        <taxon>Xylariales</taxon>
        <taxon>Diatrypaceae</taxon>
        <taxon>Eutypa</taxon>
    </lineage>
</organism>
<feature type="domain" description="2EXR" evidence="1">
    <location>
        <begin position="33"/>
        <end position="89"/>
    </location>
</feature>
<gene>
    <name evidence="2" type="ORF">UCREL1_3056</name>
</gene>
<dbReference type="AlphaFoldDB" id="M7SZD2"/>
<evidence type="ECO:0000313" key="2">
    <source>
        <dbReference type="EMBL" id="EMR69913.1"/>
    </source>
</evidence>
<dbReference type="OMA" id="NGWKELR"/>
<dbReference type="eggNOG" id="ENOG502SN4M">
    <property type="taxonomic scope" value="Eukaryota"/>
</dbReference>
<sequence length="385" mass="44534">MAITNLENQNAKNIKKKTISTPTPCEQQSSLFFQKLPQEIRDLIYSHYFHSTRLSHGEIPFSWSRRIRVKTAPNALALLRTCRRVREEVGASWLGQVLFNFEDCGSMLDKFTALPTDTLSRIRHLRIRGDTLMPSLPGYNPHYRLASALKLLPGLQLDTLTVLRGCSDAISYDTLSALIGESDGWKELRYISHTSTLLGFANPAVDIWSPAPQNDYMRMPQPEHWRSVLLQRDGASSHPSVNIYRSTKDREVGSVIRQDSRVPFEQKPPGADKDWFAVEEDESLCEEGESYKELLIVARRGEYADYQEKEGSPFINRDVRKDIPDMTWQQIKENYIDVPREFEEGDYPKSEFGRECKSQLPEVDQYHDVDEYIWTLFHFGLEHLW</sequence>
<dbReference type="PANTHER" id="PTHR38790">
    <property type="entry name" value="2EXR DOMAIN-CONTAINING PROTEIN-RELATED"/>
    <property type="match status" value="1"/>
</dbReference>
<proteinExistence type="predicted"/>
<dbReference type="InterPro" id="IPR045518">
    <property type="entry name" value="2EXR"/>
</dbReference>
<evidence type="ECO:0000313" key="3">
    <source>
        <dbReference type="Proteomes" id="UP000012174"/>
    </source>
</evidence>
<dbReference type="HOGENOM" id="CLU_066073_0_0_1"/>